<evidence type="ECO:0000313" key="3">
    <source>
        <dbReference type="Proteomes" id="UP000614216"/>
    </source>
</evidence>
<gene>
    <name evidence="2" type="ORF">JMN32_13220</name>
</gene>
<dbReference type="RefSeq" id="WP_202856792.1">
    <property type="nucleotide sequence ID" value="NZ_JAEUGD010000042.1"/>
</dbReference>
<name>A0A937KEL5_9BACT</name>
<protein>
    <submittedName>
        <fullName evidence="2">DUF4440 domain-containing protein</fullName>
    </submittedName>
</protein>
<feature type="domain" description="DUF4440" evidence="1">
    <location>
        <begin position="48"/>
        <end position="135"/>
    </location>
</feature>
<dbReference type="InterPro" id="IPR027843">
    <property type="entry name" value="DUF4440"/>
</dbReference>
<sequence>MRAYNKFLLTSLVAIIAGCTKLTEADKQVLTKTDLEFADMAHQIGVGAAFIAYADSNAIIMQNGQLPLKGIANIASLHKNTPTDLKLSWHPEKVEVASSGDLGYTFGKYTLTHMQTTEHGHYVTIWKKDKSGKWKYVLDTGTKSPDADNKVQ</sequence>
<evidence type="ECO:0000313" key="2">
    <source>
        <dbReference type="EMBL" id="MBL6447275.1"/>
    </source>
</evidence>
<dbReference type="Proteomes" id="UP000614216">
    <property type="component" value="Unassembled WGS sequence"/>
</dbReference>
<accession>A0A937KEL5</accession>
<dbReference type="Gene3D" id="3.10.450.50">
    <property type="match status" value="1"/>
</dbReference>
<dbReference type="PROSITE" id="PS51257">
    <property type="entry name" value="PROKAR_LIPOPROTEIN"/>
    <property type="match status" value="1"/>
</dbReference>
<dbReference type="AlphaFoldDB" id="A0A937KEL5"/>
<proteinExistence type="predicted"/>
<keyword evidence="3" id="KW-1185">Reference proteome</keyword>
<dbReference type="InterPro" id="IPR032710">
    <property type="entry name" value="NTF2-like_dom_sf"/>
</dbReference>
<comment type="caution">
    <text evidence="2">The sequence shown here is derived from an EMBL/GenBank/DDBJ whole genome shotgun (WGS) entry which is preliminary data.</text>
</comment>
<organism evidence="2 3">
    <name type="scientific">Fulvivirga marina</name>
    <dbReference type="NCBI Taxonomy" id="2494733"/>
    <lineage>
        <taxon>Bacteria</taxon>
        <taxon>Pseudomonadati</taxon>
        <taxon>Bacteroidota</taxon>
        <taxon>Cytophagia</taxon>
        <taxon>Cytophagales</taxon>
        <taxon>Fulvivirgaceae</taxon>
        <taxon>Fulvivirga</taxon>
    </lineage>
</organism>
<evidence type="ECO:0000259" key="1">
    <source>
        <dbReference type="Pfam" id="PF14534"/>
    </source>
</evidence>
<dbReference type="EMBL" id="JAEUGD010000042">
    <property type="protein sequence ID" value="MBL6447275.1"/>
    <property type="molecule type" value="Genomic_DNA"/>
</dbReference>
<dbReference type="SUPFAM" id="SSF54427">
    <property type="entry name" value="NTF2-like"/>
    <property type="match status" value="1"/>
</dbReference>
<reference evidence="2" key="1">
    <citation type="submission" date="2021-01" db="EMBL/GenBank/DDBJ databases">
        <title>Fulvivirga kasyanovii gen. nov., sp nov., a novel member of the phylum Bacteroidetes isolated from seawater in a mussel farm.</title>
        <authorList>
            <person name="Zhao L.-H."/>
            <person name="Wang Z.-J."/>
        </authorList>
    </citation>
    <scope>NUCLEOTIDE SEQUENCE</scope>
    <source>
        <strain evidence="2">29W222</strain>
    </source>
</reference>
<dbReference type="Pfam" id="PF14534">
    <property type="entry name" value="DUF4440"/>
    <property type="match status" value="1"/>
</dbReference>